<dbReference type="InterPro" id="IPR053139">
    <property type="entry name" value="Surface_bspA-like"/>
</dbReference>
<dbReference type="SUPFAM" id="SSF52058">
    <property type="entry name" value="L domain-like"/>
    <property type="match status" value="1"/>
</dbReference>
<dbReference type="EMBL" id="BLQM01000425">
    <property type="protein sequence ID" value="GMH89172.1"/>
    <property type="molecule type" value="Genomic_DNA"/>
</dbReference>
<dbReference type="PANTHER" id="PTHR45661">
    <property type="entry name" value="SURFACE ANTIGEN"/>
    <property type="match status" value="1"/>
</dbReference>
<dbReference type="AlphaFoldDB" id="A0A9W7BEX3"/>
<evidence type="ECO:0000313" key="1">
    <source>
        <dbReference type="EMBL" id="GMH89172.1"/>
    </source>
</evidence>
<sequence>MVEVVYQKGDGKKYKGRKDITKVVVASDVDEVAKEAFQHCSNLTEFNFGDSKATKIGDHALQSTGITKIKLPDTLKAIGKYALSRTSLKEVEVNVEKINGSTFWECKNLVKVVLKEGVTTVESYAFKGCPNISTFIWADSVKEVGYNLFGNCDKLHEQAGSKDQEKIIEYLKSLLTPLMKLCASDGKMEDIKQILDENSEAIMVSLKLLSQL</sequence>
<proteinExistence type="predicted"/>
<dbReference type="Gene3D" id="3.80.10.10">
    <property type="entry name" value="Ribonuclease Inhibitor"/>
    <property type="match status" value="1"/>
</dbReference>
<evidence type="ECO:0000313" key="2">
    <source>
        <dbReference type="Proteomes" id="UP001162640"/>
    </source>
</evidence>
<dbReference type="InterPro" id="IPR032675">
    <property type="entry name" value="LRR_dom_sf"/>
</dbReference>
<reference evidence="2" key="1">
    <citation type="journal article" date="2023" name="Commun. Biol.">
        <title>Genome analysis of Parmales, the sister group of diatoms, reveals the evolutionary specialization of diatoms from phago-mixotrophs to photoautotrophs.</title>
        <authorList>
            <person name="Ban H."/>
            <person name="Sato S."/>
            <person name="Yoshikawa S."/>
            <person name="Yamada K."/>
            <person name="Nakamura Y."/>
            <person name="Ichinomiya M."/>
            <person name="Sato N."/>
            <person name="Blanc-Mathieu R."/>
            <person name="Endo H."/>
            <person name="Kuwata A."/>
            <person name="Ogata H."/>
        </authorList>
    </citation>
    <scope>NUCLEOTIDE SEQUENCE [LARGE SCALE GENOMIC DNA]</scope>
</reference>
<name>A0A9W7BEX3_9STRA</name>
<dbReference type="PANTHER" id="PTHR45661:SF3">
    <property type="entry name" value="IG-LIKE DOMAIN-CONTAINING PROTEIN"/>
    <property type="match status" value="1"/>
</dbReference>
<dbReference type="Proteomes" id="UP001162640">
    <property type="component" value="Unassembled WGS sequence"/>
</dbReference>
<dbReference type="Pfam" id="PF13306">
    <property type="entry name" value="LRR_5"/>
    <property type="match status" value="1"/>
</dbReference>
<dbReference type="InterPro" id="IPR026906">
    <property type="entry name" value="LRR_5"/>
</dbReference>
<protein>
    <submittedName>
        <fullName evidence="1">Uncharacterized protein</fullName>
    </submittedName>
</protein>
<organism evidence="1 2">
    <name type="scientific">Triparma laevis f. inornata</name>
    <dbReference type="NCBI Taxonomy" id="1714386"/>
    <lineage>
        <taxon>Eukaryota</taxon>
        <taxon>Sar</taxon>
        <taxon>Stramenopiles</taxon>
        <taxon>Ochrophyta</taxon>
        <taxon>Bolidophyceae</taxon>
        <taxon>Parmales</taxon>
        <taxon>Triparmaceae</taxon>
        <taxon>Triparma</taxon>
    </lineage>
</organism>
<comment type="caution">
    <text evidence="1">The sequence shown here is derived from an EMBL/GenBank/DDBJ whole genome shotgun (WGS) entry which is preliminary data.</text>
</comment>
<accession>A0A9W7BEX3</accession>
<gene>
    <name evidence="1" type="ORF">TL16_g11375</name>
</gene>